<keyword evidence="6 7" id="KW-0472">Membrane</keyword>
<dbReference type="InterPro" id="IPR017871">
    <property type="entry name" value="ABC_transporter-like_CS"/>
</dbReference>
<dbReference type="Pfam" id="PF00664">
    <property type="entry name" value="ABC_membrane"/>
    <property type="match status" value="1"/>
</dbReference>
<evidence type="ECO:0000256" key="1">
    <source>
        <dbReference type="ARBA" id="ARBA00004651"/>
    </source>
</evidence>
<evidence type="ECO:0000256" key="3">
    <source>
        <dbReference type="ARBA" id="ARBA00022741"/>
    </source>
</evidence>
<dbReference type="SMART" id="SM00382">
    <property type="entry name" value="AAA"/>
    <property type="match status" value="1"/>
</dbReference>
<evidence type="ECO:0000313" key="10">
    <source>
        <dbReference type="EMBL" id="NIA71509.1"/>
    </source>
</evidence>
<comment type="caution">
    <text evidence="10">The sequence shown here is derived from an EMBL/GenBank/DDBJ whole genome shotgun (WGS) entry which is preliminary data.</text>
</comment>
<organism evidence="10 11">
    <name type="scientific">Pelagibius litoralis</name>
    <dbReference type="NCBI Taxonomy" id="374515"/>
    <lineage>
        <taxon>Bacteria</taxon>
        <taxon>Pseudomonadati</taxon>
        <taxon>Pseudomonadota</taxon>
        <taxon>Alphaproteobacteria</taxon>
        <taxon>Rhodospirillales</taxon>
        <taxon>Rhodovibrionaceae</taxon>
        <taxon>Pelagibius</taxon>
    </lineage>
</organism>
<dbReference type="PROSITE" id="PS50929">
    <property type="entry name" value="ABC_TM1F"/>
    <property type="match status" value="1"/>
</dbReference>
<comment type="subcellular location">
    <subcellularLocation>
        <location evidence="1">Cell membrane</location>
        <topology evidence="1">Multi-pass membrane protein</topology>
    </subcellularLocation>
</comment>
<evidence type="ECO:0000256" key="7">
    <source>
        <dbReference type="SAM" id="Phobius"/>
    </source>
</evidence>
<dbReference type="InterPro" id="IPR003439">
    <property type="entry name" value="ABC_transporter-like_ATP-bd"/>
</dbReference>
<dbReference type="GO" id="GO:0034040">
    <property type="term" value="F:ATPase-coupled lipid transmembrane transporter activity"/>
    <property type="evidence" value="ECO:0007669"/>
    <property type="project" value="TreeGrafter"/>
</dbReference>
<feature type="domain" description="ABC transporter" evidence="8">
    <location>
        <begin position="348"/>
        <end position="572"/>
    </location>
</feature>
<dbReference type="InterPro" id="IPR039421">
    <property type="entry name" value="Type_1_exporter"/>
</dbReference>
<dbReference type="GO" id="GO:0005886">
    <property type="term" value="C:plasma membrane"/>
    <property type="evidence" value="ECO:0007669"/>
    <property type="project" value="UniProtKB-SubCell"/>
</dbReference>
<evidence type="ECO:0000259" key="8">
    <source>
        <dbReference type="PROSITE" id="PS50893"/>
    </source>
</evidence>
<accession>A0A967F1W0</accession>
<reference evidence="10" key="1">
    <citation type="submission" date="2020-03" db="EMBL/GenBank/DDBJ databases">
        <title>Genome of Pelagibius litoralis DSM 21314T.</title>
        <authorList>
            <person name="Wang G."/>
        </authorList>
    </citation>
    <scope>NUCLEOTIDE SEQUENCE</scope>
    <source>
        <strain evidence="10">DSM 21314</strain>
    </source>
</reference>
<dbReference type="AlphaFoldDB" id="A0A967F1W0"/>
<feature type="transmembrane region" description="Helical" evidence="7">
    <location>
        <begin position="256"/>
        <end position="278"/>
    </location>
</feature>
<dbReference type="EMBL" id="JAAQPH010000023">
    <property type="protein sequence ID" value="NIA71509.1"/>
    <property type="molecule type" value="Genomic_DNA"/>
</dbReference>
<dbReference type="InterPro" id="IPR027417">
    <property type="entry name" value="P-loop_NTPase"/>
</dbReference>
<dbReference type="PANTHER" id="PTHR24221:SF654">
    <property type="entry name" value="ATP-BINDING CASSETTE SUB-FAMILY B MEMBER 6"/>
    <property type="match status" value="1"/>
</dbReference>
<dbReference type="GO" id="GO:0140359">
    <property type="term" value="F:ABC-type transporter activity"/>
    <property type="evidence" value="ECO:0007669"/>
    <property type="project" value="InterPro"/>
</dbReference>
<protein>
    <submittedName>
        <fullName evidence="10">ABC transporter ATP-binding protein</fullName>
    </submittedName>
</protein>
<dbReference type="Gene3D" id="3.40.50.300">
    <property type="entry name" value="P-loop containing nucleotide triphosphate hydrolases"/>
    <property type="match status" value="1"/>
</dbReference>
<dbReference type="PROSITE" id="PS50893">
    <property type="entry name" value="ABC_TRANSPORTER_2"/>
    <property type="match status" value="1"/>
</dbReference>
<dbReference type="GO" id="GO:0016887">
    <property type="term" value="F:ATP hydrolysis activity"/>
    <property type="evidence" value="ECO:0007669"/>
    <property type="project" value="InterPro"/>
</dbReference>
<keyword evidence="5 7" id="KW-1133">Transmembrane helix</keyword>
<gene>
    <name evidence="10" type="ORF">HBA54_23235</name>
</gene>
<evidence type="ECO:0000259" key="9">
    <source>
        <dbReference type="PROSITE" id="PS50929"/>
    </source>
</evidence>
<sequence>MIGILRIFYGAEGTRPGLVLTCLLLAGIFEGIGLASLLPLLSLAINDGAGATSPIIGYVDTALGWVGLEPGLGVLLLLVVGGIVLKCLLTMAAMFYVGYAVAEVATGLRAQLITRLLNVRWGYFTHQPVGRIANAISVDATRSGHAYLMAANFQVNIIQTVVYSLIAALVSWQLALAALALGGTIALSLHVLVRVSKKAGRRQTERTSELVIYLSDALSNIKPLKAMAKAGKFANLFDRKIGQLRRALRRQIVSQYALKNLEEMLVAMAVGVGFFVAISNWNVPVSQLLVMGALLFQTVSSVGKMQRQFQKAVLLESPYWSMRKLIDEAEVAREPNPGSTVPTLEQGCRFQDVSFAHVGDKVLDRVTLDIPARGLTVITGSSGSGKTTLTDLLLGLYQPLEGRILVDGIALSEIDLQAWRDIIGYVPQDLILFHDTILANVTLGDPRIGEEEAKQALQAAGALDFVEAQPEGLQSIVGEKGAKLSGGQRQRIALARALAGKPKLLILDEVTSALDPRTERDICRNIDALSRDMTVLAITHREAWTEIAERTYRLDGGSIELVKDGRDFKRPA</sequence>
<proteinExistence type="predicted"/>
<feature type="transmembrane region" description="Helical" evidence="7">
    <location>
        <begin position="172"/>
        <end position="193"/>
    </location>
</feature>
<keyword evidence="2 7" id="KW-0812">Transmembrane</keyword>
<dbReference type="Gene3D" id="1.20.1560.10">
    <property type="entry name" value="ABC transporter type 1, transmembrane domain"/>
    <property type="match status" value="1"/>
</dbReference>
<feature type="transmembrane region" description="Helical" evidence="7">
    <location>
        <begin position="146"/>
        <end position="166"/>
    </location>
</feature>
<dbReference type="SUPFAM" id="SSF90123">
    <property type="entry name" value="ABC transporter transmembrane region"/>
    <property type="match status" value="1"/>
</dbReference>
<evidence type="ECO:0000256" key="4">
    <source>
        <dbReference type="ARBA" id="ARBA00022840"/>
    </source>
</evidence>
<dbReference type="InterPro" id="IPR011527">
    <property type="entry name" value="ABC1_TM_dom"/>
</dbReference>
<dbReference type="SUPFAM" id="SSF52540">
    <property type="entry name" value="P-loop containing nucleoside triphosphate hydrolases"/>
    <property type="match status" value="1"/>
</dbReference>
<dbReference type="GO" id="GO:0005524">
    <property type="term" value="F:ATP binding"/>
    <property type="evidence" value="ECO:0007669"/>
    <property type="project" value="UniProtKB-KW"/>
</dbReference>
<evidence type="ECO:0000256" key="2">
    <source>
        <dbReference type="ARBA" id="ARBA00022692"/>
    </source>
</evidence>
<dbReference type="RefSeq" id="WP_167229215.1">
    <property type="nucleotide sequence ID" value="NZ_JAAQPH010000023.1"/>
</dbReference>
<dbReference type="InterPro" id="IPR003593">
    <property type="entry name" value="AAA+_ATPase"/>
</dbReference>
<keyword evidence="11" id="KW-1185">Reference proteome</keyword>
<dbReference type="PANTHER" id="PTHR24221">
    <property type="entry name" value="ATP-BINDING CASSETTE SUB-FAMILY B"/>
    <property type="match status" value="1"/>
</dbReference>
<keyword evidence="3" id="KW-0547">Nucleotide-binding</keyword>
<evidence type="ECO:0000256" key="5">
    <source>
        <dbReference type="ARBA" id="ARBA00022989"/>
    </source>
</evidence>
<dbReference type="PROSITE" id="PS00211">
    <property type="entry name" value="ABC_TRANSPORTER_1"/>
    <property type="match status" value="1"/>
</dbReference>
<feature type="transmembrane region" description="Helical" evidence="7">
    <location>
        <begin position="18"/>
        <end position="41"/>
    </location>
</feature>
<dbReference type="Pfam" id="PF00005">
    <property type="entry name" value="ABC_tran"/>
    <property type="match status" value="1"/>
</dbReference>
<dbReference type="Proteomes" id="UP000761264">
    <property type="component" value="Unassembled WGS sequence"/>
</dbReference>
<name>A0A967F1W0_9PROT</name>
<feature type="domain" description="ABC transmembrane type-1" evidence="9">
    <location>
        <begin position="18"/>
        <end position="314"/>
    </location>
</feature>
<keyword evidence="4 10" id="KW-0067">ATP-binding</keyword>
<feature type="transmembrane region" description="Helical" evidence="7">
    <location>
        <begin position="74"/>
        <end position="99"/>
    </location>
</feature>
<evidence type="ECO:0000313" key="11">
    <source>
        <dbReference type="Proteomes" id="UP000761264"/>
    </source>
</evidence>
<evidence type="ECO:0000256" key="6">
    <source>
        <dbReference type="ARBA" id="ARBA00023136"/>
    </source>
</evidence>
<dbReference type="InterPro" id="IPR036640">
    <property type="entry name" value="ABC1_TM_sf"/>
</dbReference>